<feature type="non-terminal residue" evidence="10">
    <location>
        <position position="1"/>
    </location>
</feature>
<dbReference type="GO" id="GO:0015818">
    <property type="term" value="P:isoleucine transport"/>
    <property type="evidence" value="ECO:0007669"/>
    <property type="project" value="TreeGrafter"/>
</dbReference>
<dbReference type="PANTHER" id="PTHR30588:SF0">
    <property type="entry name" value="BRANCHED-CHAIN AMINO ACID PERMEASE BRNQ"/>
    <property type="match status" value="1"/>
</dbReference>
<accession>G5LJT9</accession>
<evidence type="ECO:0000256" key="5">
    <source>
        <dbReference type="ARBA" id="ARBA00022692"/>
    </source>
</evidence>
<dbReference type="GO" id="GO:0005886">
    <property type="term" value="C:plasma membrane"/>
    <property type="evidence" value="ECO:0007669"/>
    <property type="project" value="UniProtKB-SubCell"/>
</dbReference>
<keyword evidence="4" id="KW-1003">Cell membrane</keyword>
<keyword evidence="8 9" id="KW-0472">Membrane</keyword>
<sequence>LLYLALFRLGSDSATLVDQSANGAAILHAYVQHTFGGAGSFLKLPAGGAEGSFLLAALIFIACLVTAVGLTCACAEFFAQYIPLSYRTLVFILGGFSMVVSNLGLSHLIQISIPVLTAIYPPCIALVVLSFTRSWWHNSTRIIAPAMFISLLFGILDGIKASAFGDMLPAWSQRLPLAEQGLAWLMPTVVMVILAIIWDRAAGRQVTSSAH</sequence>
<dbReference type="PANTHER" id="PTHR30588">
    <property type="entry name" value="BRANCHED-CHAIN AMINO ACID TRANSPORT SYSTEM 2 CARRIER PROTEIN"/>
    <property type="match status" value="1"/>
</dbReference>
<evidence type="ECO:0000313" key="11">
    <source>
        <dbReference type="Proteomes" id="UP000004642"/>
    </source>
</evidence>
<dbReference type="GO" id="GO:0015188">
    <property type="term" value="F:L-isoleucine transmembrane transporter activity"/>
    <property type="evidence" value="ECO:0007669"/>
    <property type="project" value="TreeGrafter"/>
</dbReference>
<comment type="similarity">
    <text evidence="2 9">Belongs to the branched chain amino acid transporter family.</text>
</comment>
<comment type="caution">
    <text evidence="9">Lacks conserved residue(s) required for the propagation of feature annotation.</text>
</comment>
<evidence type="ECO:0000256" key="4">
    <source>
        <dbReference type="ARBA" id="ARBA00022475"/>
    </source>
</evidence>
<dbReference type="Proteomes" id="UP000004642">
    <property type="component" value="Unassembled WGS sequence"/>
</dbReference>
<keyword evidence="3 9" id="KW-0813">Transport</keyword>
<feature type="transmembrane region" description="Helical" evidence="9">
    <location>
        <begin position="53"/>
        <end position="79"/>
    </location>
</feature>
<name>G5LJT9_SALET</name>
<proteinExistence type="inferred from homology"/>
<feature type="transmembrane region" description="Helical" evidence="9">
    <location>
        <begin position="86"/>
        <end position="105"/>
    </location>
</feature>
<evidence type="ECO:0000256" key="1">
    <source>
        <dbReference type="ARBA" id="ARBA00004651"/>
    </source>
</evidence>
<evidence type="ECO:0000256" key="6">
    <source>
        <dbReference type="ARBA" id="ARBA00022970"/>
    </source>
</evidence>
<dbReference type="EMBL" id="AFCJ01000259">
    <property type="protein sequence ID" value="EHC44835.1"/>
    <property type="molecule type" value="Genomic_DNA"/>
</dbReference>
<keyword evidence="5 9" id="KW-0812">Transmembrane</keyword>
<reference evidence="10 11" key="1">
    <citation type="journal article" date="2011" name="BMC Genomics">
        <title>Genome sequencing reveals diversification of virulence factor content and possible host adaptation in distinct subpopulations of Salmonella enterica.</title>
        <authorList>
            <person name="den Bakker H.C."/>
            <person name="Moreno Switt A.I."/>
            <person name="Govoni G."/>
            <person name="Cummings C.A."/>
            <person name="Ranieri M.L."/>
            <person name="Degoricija L."/>
            <person name="Hoelzer K."/>
            <person name="Rodriguez-Rivera L.D."/>
            <person name="Brown S."/>
            <person name="Bolchacova E."/>
            <person name="Furtado M.R."/>
            <person name="Wiedmann M."/>
        </authorList>
    </citation>
    <scope>NUCLEOTIDE SEQUENCE [LARGE SCALE GENOMIC DNA]</scope>
    <source>
        <strain evidence="10 11">R6-377</strain>
    </source>
</reference>
<evidence type="ECO:0000256" key="3">
    <source>
        <dbReference type="ARBA" id="ARBA00022448"/>
    </source>
</evidence>
<comment type="subcellular location">
    <subcellularLocation>
        <location evidence="9">Cell inner membrane</location>
        <topology evidence="9">Multi-pass membrane protein</topology>
    </subcellularLocation>
    <subcellularLocation>
        <location evidence="1">Cell membrane</location>
        <topology evidence="1">Multi-pass membrane protein</topology>
    </subcellularLocation>
</comment>
<dbReference type="GO" id="GO:0005304">
    <property type="term" value="F:L-valine transmembrane transporter activity"/>
    <property type="evidence" value="ECO:0007669"/>
    <property type="project" value="TreeGrafter"/>
</dbReference>
<evidence type="ECO:0000256" key="7">
    <source>
        <dbReference type="ARBA" id="ARBA00022989"/>
    </source>
</evidence>
<dbReference type="Pfam" id="PF05525">
    <property type="entry name" value="Branch_AA_trans"/>
    <property type="match status" value="1"/>
</dbReference>
<evidence type="ECO:0000256" key="9">
    <source>
        <dbReference type="RuleBase" id="RU362122"/>
    </source>
</evidence>
<dbReference type="AlphaFoldDB" id="G5LJT9"/>
<evidence type="ECO:0000256" key="8">
    <source>
        <dbReference type="ARBA" id="ARBA00023136"/>
    </source>
</evidence>
<dbReference type="GO" id="GO:0015820">
    <property type="term" value="P:L-leucine transport"/>
    <property type="evidence" value="ECO:0007669"/>
    <property type="project" value="TreeGrafter"/>
</dbReference>
<keyword evidence="7 9" id="KW-1133">Transmembrane helix</keyword>
<gene>
    <name evidence="10" type="ORF">LTSEALA_0588</name>
</gene>
<evidence type="ECO:0000256" key="2">
    <source>
        <dbReference type="ARBA" id="ARBA00008540"/>
    </source>
</evidence>
<dbReference type="GO" id="GO:0015190">
    <property type="term" value="F:L-leucine transmembrane transporter activity"/>
    <property type="evidence" value="ECO:0007669"/>
    <property type="project" value="TreeGrafter"/>
</dbReference>
<dbReference type="PATRIC" id="fig|913241.3.peg.457"/>
<dbReference type="InterPro" id="IPR004685">
    <property type="entry name" value="Brnchd-chn_aa_trnsp_Livcs"/>
</dbReference>
<keyword evidence="6 9" id="KW-0029">Amino-acid transport</keyword>
<feature type="transmembrane region" description="Helical" evidence="9">
    <location>
        <begin position="111"/>
        <end position="131"/>
    </location>
</feature>
<comment type="caution">
    <text evidence="10">The sequence shown here is derived from an EMBL/GenBank/DDBJ whole genome shotgun (WGS) entry which is preliminary data.</text>
</comment>
<organism evidence="10 11">
    <name type="scientific">Salmonella enterica subsp. enterica serovar Alachua str. R6-377</name>
    <dbReference type="NCBI Taxonomy" id="913241"/>
    <lineage>
        <taxon>Bacteria</taxon>
        <taxon>Pseudomonadati</taxon>
        <taxon>Pseudomonadota</taxon>
        <taxon>Gammaproteobacteria</taxon>
        <taxon>Enterobacterales</taxon>
        <taxon>Enterobacteriaceae</taxon>
        <taxon>Salmonella</taxon>
    </lineage>
</organism>
<protein>
    <recommendedName>
        <fullName evidence="9">Branched-chain amino acid transport system carrier protein</fullName>
    </recommendedName>
</protein>
<evidence type="ECO:0000313" key="10">
    <source>
        <dbReference type="EMBL" id="EHC44835.1"/>
    </source>
</evidence>
<feature type="transmembrane region" description="Helical" evidence="9">
    <location>
        <begin position="181"/>
        <end position="198"/>
    </location>
</feature>
<feature type="transmembrane region" description="Helical" evidence="9">
    <location>
        <begin position="143"/>
        <end position="161"/>
    </location>
</feature>
<comment type="function">
    <text evidence="9">Component of the transport system for branched-chain amino acids.</text>
</comment>